<gene>
    <name evidence="1" type="ORF">S03H2_50733</name>
</gene>
<feature type="non-terminal residue" evidence="1">
    <location>
        <position position="1"/>
    </location>
</feature>
<reference evidence="1" key="1">
    <citation type="journal article" date="2014" name="Front. Microbiol.">
        <title>High frequency of phylogenetically diverse reductive dehalogenase-homologous genes in deep subseafloor sedimentary metagenomes.</title>
        <authorList>
            <person name="Kawai M."/>
            <person name="Futagami T."/>
            <person name="Toyoda A."/>
            <person name="Takaki Y."/>
            <person name="Nishi S."/>
            <person name="Hori S."/>
            <person name="Arai W."/>
            <person name="Tsubouchi T."/>
            <person name="Morono Y."/>
            <person name="Uchiyama I."/>
            <person name="Ito T."/>
            <person name="Fujiyama A."/>
            <person name="Inagaki F."/>
            <person name="Takami H."/>
        </authorList>
    </citation>
    <scope>NUCLEOTIDE SEQUENCE</scope>
    <source>
        <strain evidence="1">Expedition CK06-06</strain>
    </source>
</reference>
<comment type="caution">
    <text evidence="1">The sequence shown here is derived from an EMBL/GenBank/DDBJ whole genome shotgun (WGS) entry which is preliminary data.</text>
</comment>
<evidence type="ECO:0000313" key="1">
    <source>
        <dbReference type="EMBL" id="GAH67723.1"/>
    </source>
</evidence>
<sequence>YEDKQKFTTPRGWERVNTLIKGCEDLKTISLLSSTAISEGIAKEFVAFCKIKNQIDLEAVIKNPKKLKEIKEISIKYFIVTAIADRYKEGSVKFDTIAQSSEVLDETNNAEFVALLWRLGFKYDSTKFKKDFANSGKISKKIKDKYIKYLV</sequence>
<organism evidence="1">
    <name type="scientific">marine sediment metagenome</name>
    <dbReference type="NCBI Taxonomy" id="412755"/>
    <lineage>
        <taxon>unclassified sequences</taxon>
        <taxon>metagenomes</taxon>
        <taxon>ecological metagenomes</taxon>
    </lineage>
</organism>
<protein>
    <submittedName>
        <fullName evidence="1">Uncharacterized protein</fullName>
    </submittedName>
</protein>
<dbReference type="AlphaFoldDB" id="X1JD81"/>
<dbReference type="EMBL" id="BARU01032147">
    <property type="protein sequence ID" value="GAH67723.1"/>
    <property type="molecule type" value="Genomic_DNA"/>
</dbReference>
<accession>X1JD81</accession>
<proteinExistence type="predicted"/>
<name>X1JD81_9ZZZZ</name>